<dbReference type="InterPro" id="IPR009050">
    <property type="entry name" value="Globin-like_sf"/>
</dbReference>
<proteinExistence type="predicted"/>
<gene>
    <name evidence="3" type="ORF">DEBR0S2_17062G</name>
</gene>
<evidence type="ECO:0000313" key="3">
    <source>
        <dbReference type="EMBL" id="VUG17820.1"/>
    </source>
</evidence>
<evidence type="ECO:0000256" key="1">
    <source>
        <dbReference type="SAM" id="MobiDB-lite"/>
    </source>
</evidence>
<name>A0A7D9GZH3_DEKBR</name>
<dbReference type="GO" id="GO:0019825">
    <property type="term" value="F:oxygen binding"/>
    <property type="evidence" value="ECO:0007669"/>
    <property type="project" value="InterPro"/>
</dbReference>
<dbReference type="GO" id="GO:0071949">
    <property type="term" value="F:FAD binding"/>
    <property type="evidence" value="ECO:0007669"/>
    <property type="project" value="TreeGrafter"/>
</dbReference>
<dbReference type="Proteomes" id="UP000478008">
    <property type="component" value="Unassembled WGS sequence"/>
</dbReference>
<accession>A0A7D9GZH3</accession>
<reference evidence="3 4" key="1">
    <citation type="submission" date="2019-07" db="EMBL/GenBank/DDBJ databases">
        <authorList>
            <person name="Friedrich A."/>
            <person name="Schacherer J."/>
        </authorList>
    </citation>
    <scope>NUCLEOTIDE SEQUENCE [LARGE SCALE GENOMIC DNA]</scope>
</reference>
<keyword evidence="4" id="KW-1185">Reference proteome</keyword>
<evidence type="ECO:0000259" key="2">
    <source>
        <dbReference type="PROSITE" id="PS01033"/>
    </source>
</evidence>
<dbReference type="GO" id="GO:0020037">
    <property type="term" value="F:heme binding"/>
    <property type="evidence" value="ECO:0007669"/>
    <property type="project" value="InterPro"/>
</dbReference>
<sequence>MYVMGGGRNYPSQGNNSSLFRRATSVSSSAIKSDQESELSYTSSKNDSSSNLQRSYENGSQESLSLISKSLTATSVHSTVTSNISFDSKWLPESEVVQPERYRLQLQLTREEIDLLRWSWRLVTVDDDSTSLGGNTFNAADFSSYLFCIQFYNNFISMDEKVVEMIPSIRHQASSFADVLNQAIGTLEDLSKMQELLTNLGKLHARILGIERSYFKTMGEALIKTFRDWFGNNETFFPLILEEAWIKLYCFLANSIIQGGIDPFISYNTNDASIDSFSTQQADDVASIASSIQSKPFLHTNMSKIYLKPRRKPVPQKKELPATPENAISPPEASPKKGRRRGLHSKKDDGDCVIM</sequence>
<dbReference type="InterPro" id="IPR012292">
    <property type="entry name" value="Globin/Proto"/>
</dbReference>
<organism evidence="3 4">
    <name type="scientific">Dekkera bruxellensis</name>
    <name type="common">Brettanomyces custersii</name>
    <dbReference type="NCBI Taxonomy" id="5007"/>
    <lineage>
        <taxon>Eukaryota</taxon>
        <taxon>Fungi</taxon>
        <taxon>Dikarya</taxon>
        <taxon>Ascomycota</taxon>
        <taxon>Saccharomycotina</taxon>
        <taxon>Pichiomycetes</taxon>
        <taxon>Pichiales</taxon>
        <taxon>Pichiaceae</taxon>
        <taxon>Brettanomyces</taxon>
    </lineage>
</organism>
<dbReference type="GO" id="GO:0046210">
    <property type="term" value="P:nitric oxide catabolic process"/>
    <property type="evidence" value="ECO:0007669"/>
    <property type="project" value="TreeGrafter"/>
</dbReference>
<dbReference type="Gene3D" id="1.10.490.10">
    <property type="entry name" value="Globins"/>
    <property type="match status" value="1"/>
</dbReference>
<dbReference type="PROSITE" id="PS01033">
    <property type="entry name" value="GLOBIN"/>
    <property type="match status" value="1"/>
</dbReference>
<feature type="region of interest" description="Disordered" evidence="1">
    <location>
        <begin position="310"/>
        <end position="355"/>
    </location>
</feature>
<dbReference type="AlphaFoldDB" id="A0A7D9GZH3"/>
<feature type="region of interest" description="Disordered" evidence="1">
    <location>
        <begin position="34"/>
        <end position="55"/>
    </location>
</feature>
<dbReference type="InterPro" id="IPR044399">
    <property type="entry name" value="Mb-like_M"/>
</dbReference>
<dbReference type="Pfam" id="PF00042">
    <property type="entry name" value="Globin"/>
    <property type="match status" value="1"/>
</dbReference>
<protein>
    <submittedName>
        <fullName evidence="3">DEBR0S2_17062g1_1</fullName>
    </submittedName>
</protein>
<dbReference type="InterPro" id="IPR000971">
    <property type="entry name" value="Globin"/>
</dbReference>
<feature type="domain" description="Globin" evidence="2">
    <location>
        <begin position="107"/>
        <end position="261"/>
    </location>
</feature>
<dbReference type="GO" id="GO:0071500">
    <property type="term" value="P:cellular response to nitrosative stress"/>
    <property type="evidence" value="ECO:0007669"/>
    <property type="project" value="TreeGrafter"/>
</dbReference>
<dbReference type="EMBL" id="CABFWN010000002">
    <property type="protein sequence ID" value="VUG17820.1"/>
    <property type="molecule type" value="Genomic_DNA"/>
</dbReference>
<feature type="compositionally biased region" description="Basic and acidic residues" evidence="1">
    <location>
        <begin position="345"/>
        <end position="355"/>
    </location>
</feature>
<dbReference type="GO" id="GO:0008941">
    <property type="term" value="F:nitric oxide dioxygenase NAD(P)H activity"/>
    <property type="evidence" value="ECO:0007669"/>
    <property type="project" value="TreeGrafter"/>
</dbReference>
<evidence type="ECO:0000313" key="4">
    <source>
        <dbReference type="Proteomes" id="UP000478008"/>
    </source>
</evidence>
<dbReference type="CDD" id="cd01040">
    <property type="entry name" value="Mb-like"/>
    <property type="match status" value="1"/>
</dbReference>
<feature type="compositionally biased region" description="Low complexity" evidence="1">
    <location>
        <begin position="40"/>
        <end position="55"/>
    </location>
</feature>
<dbReference type="SUPFAM" id="SSF46458">
    <property type="entry name" value="Globin-like"/>
    <property type="match status" value="1"/>
</dbReference>